<keyword evidence="9 11" id="KW-0520">NAD</keyword>
<dbReference type="InterPro" id="IPR001133">
    <property type="entry name" value="NADH_UbQ_OxRdtase_chain4L/K"/>
</dbReference>
<reference evidence="12 13" key="1">
    <citation type="submission" date="2020-10" db="EMBL/GenBank/DDBJ databases">
        <title>Campylobacter and Helicobacter PacBio genomes.</title>
        <authorList>
            <person name="Lane C."/>
        </authorList>
    </citation>
    <scope>NUCLEOTIDE SEQUENCE [LARGE SCALE GENOMIC DNA]</scope>
    <source>
        <strain evidence="12 13">2016D-0077</strain>
    </source>
</reference>
<keyword evidence="13" id="KW-1185">Reference proteome</keyword>
<name>A0A7M1LHH3_9BACT</name>
<evidence type="ECO:0000256" key="9">
    <source>
        <dbReference type="ARBA" id="ARBA00023027"/>
    </source>
</evidence>
<dbReference type="NCBIfam" id="NF004323">
    <property type="entry name" value="PRK05715.1-5"/>
    <property type="match status" value="1"/>
</dbReference>
<feature type="transmembrane region" description="Helical" evidence="11">
    <location>
        <begin position="30"/>
        <end position="50"/>
    </location>
</feature>
<dbReference type="HAMAP" id="MF_01456">
    <property type="entry name" value="NDH1_NuoK"/>
    <property type="match status" value="1"/>
</dbReference>
<dbReference type="NCBIfam" id="NF004320">
    <property type="entry name" value="PRK05715.1-2"/>
    <property type="match status" value="1"/>
</dbReference>
<evidence type="ECO:0000256" key="8">
    <source>
        <dbReference type="ARBA" id="ARBA00022989"/>
    </source>
</evidence>
<dbReference type="EC" id="7.1.1.-" evidence="11"/>
<dbReference type="GO" id="GO:0050136">
    <property type="term" value="F:NADH dehydrogenase (quinone) (non-electrogenic) activity"/>
    <property type="evidence" value="ECO:0007669"/>
    <property type="project" value="UniProtKB-UniRule"/>
</dbReference>
<keyword evidence="7 11" id="KW-1278">Translocase</keyword>
<evidence type="ECO:0000256" key="2">
    <source>
        <dbReference type="ARBA" id="ARBA00004141"/>
    </source>
</evidence>
<dbReference type="GO" id="GO:0042773">
    <property type="term" value="P:ATP synthesis coupled electron transport"/>
    <property type="evidence" value="ECO:0007669"/>
    <property type="project" value="InterPro"/>
</dbReference>
<proteinExistence type="inferred from homology"/>
<dbReference type="Pfam" id="PF00420">
    <property type="entry name" value="Oxidored_q2"/>
    <property type="match status" value="1"/>
</dbReference>
<keyword evidence="8 11" id="KW-1133">Transmembrane helix</keyword>
<accession>A0A7M1LHH3</accession>
<dbReference type="PANTHER" id="PTHR11434:SF21">
    <property type="entry name" value="NADH DEHYDROGENASE SUBUNIT 4L-RELATED"/>
    <property type="match status" value="1"/>
</dbReference>
<dbReference type="GO" id="GO:0030964">
    <property type="term" value="C:NADH dehydrogenase complex"/>
    <property type="evidence" value="ECO:0007669"/>
    <property type="project" value="TreeGrafter"/>
</dbReference>
<protein>
    <recommendedName>
        <fullName evidence="11">NADH-quinone oxidoreductase subunit K</fullName>
        <ecNumber evidence="11">7.1.1.-</ecNumber>
    </recommendedName>
    <alternativeName>
        <fullName evidence="11">NADH dehydrogenase I subunit K</fullName>
    </alternativeName>
    <alternativeName>
        <fullName evidence="11">NDH-1 subunit K</fullName>
    </alternativeName>
</protein>
<dbReference type="Proteomes" id="UP000594749">
    <property type="component" value="Chromosome"/>
</dbReference>
<dbReference type="FunFam" id="1.10.287.3510:FF:000001">
    <property type="entry name" value="NADH-quinone oxidoreductase subunit K"/>
    <property type="match status" value="1"/>
</dbReference>
<dbReference type="InterPro" id="IPR039428">
    <property type="entry name" value="NUOK/Mnh_C1-like"/>
</dbReference>
<dbReference type="PANTHER" id="PTHR11434">
    <property type="entry name" value="NADH-UBIQUINONE OXIDOREDUCTASE SUBUNIT ND4L"/>
    <property type="match status" value="1"/>
</dbReference>
<keyword evidence="6 11" id="KW-0874">Quinone</keyword>
<organism evidence="12 13">
    <name type="scientific">Campylobacter corcagiensis</name>
    <dbReference type="NCBI Taxonomy" id="1448857"/>
    <lineage>
        <taxon>Bacteria</taxon>
        <taxon>Pseudomonadati</taxon>
        <taxon>Campylobacterota</taxon>
        <taxon>Epsilonproteobacteria</taxon>
        <taxon>Campylobacterales</taxon>
        <taxon>Campylobacteraceae</taxon>
        <taxon>Campylobacter</taxon>
    </lineage>
</organism>
<keyword evidence="11" id="KW-1003">Cell membrane</keyword>
<comment type="catalytic activity">
    <reaction evidence="11">
        <text>a quinone + NADH + 5 H(+)(in) = a quinol + NAD(+) + 4 H(+)(out)</text>
        <dbReference type="Rhea" id="RHEA:57888"/>
        <dbReference type="ChEBI" id="CHEBI:15378"/>
        <dbReference type="ChEBI" id="CHEBI:24646"/>
        <dbReference type="ChEBI" id="CHEBI:57540"/>
        <dbReference type="ChEBI" id="CHEBI:57945"/>
        <dbReference type="ChEBI" id="CHEBI:132124"/>
    </reaction>
</comment>
<keyword evidence="12" id="KW-0560">Oxidoreductase</keyword>
<evidence type="ECO:0000256" key="5">
    <source>
        <dbReference type="ARBA" id="ARBA00022692"/>
    </source>
</evidence>
<comment type="subcellular location">
    <subcellularLocation>
        <location evidence="11">Cell membrane</location>
        <topology evidence="11">Multi-pass membrane protein</topology>
    </subcellularLocation>
    <subcellularLocation>
        <location evidence="2">Membrane</location>
        <topology evidence="2">Multi-pass membrane protein</topology>
    </subcellularLocation>
</comment>
<sequence>MSVGVNHYLFVAIVMFVLGLVGVMKRKNLLMLFFSSEIMLNAANLALVAISVHHKDLNAQAFALFVIVIAASELAVGLALLIRFYKKTGSIEIENLSKDAL</sequence>
<dbReference type="OrthoDB" id="9810120at2"/>
<keyword evidence="11" id="KW-0830">Ubiquinone</keyword>
<comment type="subunit">
    <text evidence="11">NDH-1 is composed of 14 different subunits. Subunits NuoA, H, J, K, L, M, N constitute the membrane sector of the complex.</text>
</comment>
<evidence type="ECO:0000256" key="4">
    <source>
        <dbReference type="ARBA" id="ARBA00022448"/>
    </source>
</evidence>
<dbReference type="Gene3D" id="1.10.287.3510">
    <property type="match status" value="1"/>
</dbReference>
<evidence type="ECO:0000313" key="12">
    <source>
        <dbReference type="EMBL" id="QOQ87793.1"/>
    </source>
</evidence>
<dbReference type="EMBL" id="CP063078">
    <property type="protein sequence ID" value="QOQ87793.1"/>
    <property type="molecule type" value="Genomic_DNA"/>
</dbReference>
<keyword evidence="10 11" id="KW-0472">Membrane</keyword>
<evidence type="ECO:0000256" key="10">
    <source>
        <dbReference type="ARBA" id="ARBA00023136"/>
    </source>
</evidence>
<evidence type="ECO:0000256" key="6">
    <source>
        <dbReference type="ARBA" id="ARBA00022719"/>
    </source>
</evidence>
<keyword evidence="5 11" id="KW-0812">Transmembrane</keyword>
<comment type="function">
    <text evidence="1 11">NDH-1 shuttles electrons from NADH, via FMN and iron-sulfur (Fe-S) centers, to quinones in the respiratory chain. The immediate electron acceptor for the enzyme in this species is believed to be ubiquinone. Couples the redox reaction to proton translocation (for every two electrons transferred, four hydrogen ions are translocated across the cytoplasmic membrane), and thus conserves the redox energy in a proton gradient.</text>
</comment>
<dbReference type="GO" id="GO:0048038">
    <property type="term" value="F:quinone binding"/>
    <property type="evidence" value="ECO:0007669"/>
    <property type="project" value="UniProtKB-KW"/>
</dbReference>
<dbReference type="AlphaFoldDB" id="A0A7M1LHH3"/>
<keyword evidence="4 11" id="KW-0813">Transport</keyword>
<feature type="transmembrane region" description="Helical" evidence="11">
    <location>
        <begin position="62"/>
        <end position="82"/>
    </location>
</feature>
<dbReference type="GO" id="GO:0005886">
    <property type="term" value="C:plasma membrane"/>
    <property type="evidence" value="ECO:0007669"/>
    <property type="project" value="UniProtKB-SubCell"/>
</dbReference>
<comment type="similarity">
    <text evidence="3 11">Belongs to the complex I subunit 4L family.</text>
</comment>
<evidence type="ECO:0000256" key="7">
    <source>
        <dbReference type="ARBA" id="ARBA00022967"/>
    </source>
</evidence>
<feature type="transmembrane region" description="Helical" evidence="11">
    <location>
        <begin position="6"/>
        <end position="23"/>
    </location>
</feature>
<dbReference type="RefSeq" id="WP_025802415.1">
    <property type="nucleotide sequence ID" value="NZ_CP053842.1"/>
</dbReference>
<gene>
    <name evidence="11 12" type="primary">nuoK</name>
    <name evidence="12" type="ORF">IMC76_03000</name>
</gene>
<evidence type="ECO:0000256" key="1">
    <source>
        <dbReference type="ARBA" id="ARBA00002378"/>
    </source>
</evidence>
<evidence type="ECO:0000256" key="3">
    <source>
        <dbReference type="ARBA" id="ARBA00010519"/>
    </source>
</evidence>
<evidence type="ECO:0000313" key="13">
    <source>
        <dbReference type="Proteomes" id="UP000594749"/>
    </source>
</evidence>
<evidence type="ECO:0000256" key="11">
    <source>
        <dbReference type="HAMAP-Rule" id="MF_01456"/>
    </source>
</evidence>